<dbReference type="Proteomes" id="UP000184395">
    <property type="component" value="Unassembled WGS sequence"/>
</dbReference>
<keyword evidence="1" id="KW-0732">Signal</keyword>
<dbReference type="EMBL" id="FRAB01000013">
    <property type="protein sequence ID" value="SHK08777.1"/>
    <property type="molecule type" value="Genomic_DNA"/>
</dbReference>
<proteinExistence type="predicted"/>
<gene>
    <name evidence="2" type="ORF">SAMN05192548_101342</name>
</gene>
<feature type="chain" id="PRO_5009920112" evidence="1">
    <location>
        <begin position="28"/>
        <end position="51"/>
    </location>
</feature>
<evidence type="ECO:0000256" key="1">
    <source>
        <dbReference type="SAM" id="SignalP"/>
    </source>
</evidence>
<protein>
    <submittedName>
        <fullName evidence="2">Uncharacterized protein</fullName>
    </submittedName>
</protein>
<sequence length="51" mass="4859">MKPGTKRFWMGALIAATILGAAGCKRADNTAGVPGAASGPAAMAPASGASQ</sequence>
<evidence type="ECO:0000313" key="3">
    <source>
        <dbReference type="Proteomes" id="UP000184395"/>
    </source>
</evidence>
<dbReference type="AlphaFoldDB" id="A0A1M6PLR5"/>
<organism evidence="2 3">
    <name type="scientific">Paraburkholderia terricola</name>
    <dbReference type="NCBI Taxonomy" id="169427"/>
    <lineage>
        <taxon>Bacteria</taxon>
        <taxon>Pseudomonadati</taxon>
        <taxon>Pseudomonadota</taxon>
        <taxon>Betaproteobacteria</taxon>
        <taxon>Burkholderiales</taxon>
        <taxon>Burkholderiaceae</taxon>
        <taxon>Paraburkholderia</taxon>
    </lineage>
</organism>
<feature type="signal peptide" evidence="1">
    <location>
        <begin position="1"/>
        <end position="27"/>
    </location>
</feature>
<evidence type="ECO:0000313" key="2">
    <source>
        <dbReference type="EMBL" id="SHK08777.1"/>
    </source>
</evidence>
<reference evidence="2 3" key="1">
    <citation type="submission" date="2016-11" db="EMBL/GenBank/DDBJ databases">
        <authorList>
            <person name="Jaros S."/>
            <person name="Januszkiewicz K."/>
            <person name="Wedrychowicz H."/>
        </authorList>
    </citation>
    <scope>NUCLEOTIDE SEQUENCE [LARGE SCALE GENOMIC DNA]</scope>
    <source>
        <strain evidence="2 3">LMG 20594</strain>
    </source>
</reference>
<dbReference type="RefSeq" id="WP_159442568.1">
    <property type="nucleotide sequence ID" value="NZ_CADFGY010000015.1"/>
</dbReference>
<accession>A0A1M6PLR5</accession>
<dbReference type="PROSITE" id="PS51257">
    <property type="entry name" value="PROKAR_LIPOPROTEIN"/>
    <property type="match status" value="1"/>
</dbReference>
<name>A0A1M6PLR5_9BURK</name>